<keyword evidence="2" id="KW-1185">Reference proteome</keyword>
<dbReference type="AlphaFoldDB" id="A0A7X3FK85"/>
<organism evidence="1 2">
    <name type="scientific">Paenibacillus lutrae</name>
    <dbReference type="NCBI Taxonomy" id="2078573"/>
    <lineage>
        <taxon>Bacteria</taxon>
        <taxon>Bacillati</taxon>
        <taxon>Bacillota</taxon>
        <taxon>Bacilli</taxon>
        <taxon>Bacillales</taxon>
        <taxon>Paenibacillaceae</taxon>
        <taxon>Paenibacillus</taxon>
    </lineage>
</organism>
<dbReference type="RefSeq" id="WP_157337554.1">
    <property type="nucleotide sequence ID" value="NZ_RHLK01000011.1"/>
</dbReference>
<dbReference type="Proteomes" id="UP000490800">
    <property type="component" value="Unassembled WGS sequence"/>
</dbReference>
<name>A0A7X3FK85_9BACL</name>
<evidence type="ECO:0000313" key="2">
    <source>
        <dbReference type="Proteomes" id="UP000490800"/>
    </source>
</evidence>
<proteinExistence type="predicted"/>
<dbReference type="EMBL" id="RHLK01000011">
    <property type="protein sequence ID" value="MVP01291.1"/>
    <property type="molecule type" value="Genomic_DNA"/>
</dbReference>
<reference evidence="1 2" key="1">
    <citation type="journal article" date="2019" name="Microorganisms">
        <title>Paenibacillus lutrae sp. nov., A Chitinolytic Species Isolated from A River Otter in Castril Natural Park, Granada, Spain.</title>
        <authorList>
            <person name="Rodriguez M."/>
            <person name="Reina J.C."/>
            <person name="Bejar V."/>
            <person name="Llamas I."/>
        </authorList>
    </citation>
    <scope>NUCLEOTIDE SEQUENCE [LARGE SCALE GENOMIC DNA]</scope>
    <source>
        <strain evidence="1 2">N10</strain>
    </source>
</reference>
<dbReference type="OrthoDB" id="5351532at2"/>
<evidence type="ECO:0000313" key="1">
    <source>
        <dbReference type="EMBL" id="MVP01291.1"/>
    </source>
</evidence>
<comment type="caution">
    <text evidence="1">The sequence shown here is derived from an EMBL/GenBank/DDBJ whole genome shotgun (WGS) entry which is preliminary data.</text>
</comment>
<gene>
    <name evidence="1" type="ORF">EDM21_17485</name>
</gene>
<sequence length="428" mass="48216">MTTTRIPCKSENCAAAILPATADKTGGYCMPCQQAMKRREQEEYIRLNRKDINLYENVTDPVEILKIMYTPRQRNVLENYIPYDKSAEQLYRMLSKHDVAKLKAYTAELIGQGRMDQAEEILLSLACFAEVPIAEFLGDLIREQRYYPGILYRQAPAGIRDHLIREIDTDAGSRNHLLLALAWIGDETVVELFHRWRTEPPVWRGELYVAPELYAHEAGWELTEDGQRRDLFYKTSYPFEQGASAPDDAAVLLTESGQGCPWCERPLAVLFDLNLAHPSLEFLRIRGERLKIAACLSCNCYGYMYTDVETDGTFTWSAHNGKPAGVGETGEGGDICGSSAPRSLRLSAEPRGPYYAAVWTLEPAASSQVGGHPAWIQDAEYPDCPECSRAMKFIAQMNGEDVEEYGEGIYYGFLCQPCRIAAVHYQQT</sequence>
<dbReference type="Gene3D" id="2.30.320.10">
    <property type="entry name" value="YwqG-like"/>
    <property type="match status" value="1"/>
</dbReference>
<protein>
    <submittedName>
        <fullName evidence="1">DUF1963 domain-containing protein</fullName>
    </submittedName>
</protein>
<accession>A0A7X3FK85</accession>